<keyword evidence="2" id="KW-1133">Transmembrane helix</keyword>
<dbReference type="AlphaFoldDB" id="A0A537J4W7"/>
<feature type="region of interest" description="Disordered" evidence="1">
    <location>
        <begin position="124"/>
        <end position="145"/>
    </location>
</feature>
<feature type="transmembrane region" description="Helical" evidence="2">
    <location>
        <begin position="84"/>
        <end position="103"/>
    </location>
</feature>
<proteinExistence type="predicted"/>
<evidence type="ECO:0000313" key="4">
    <source>
        <dbReference type="Proteomes" id="UP000318093"/>
    </source>
</evidence>
<evidence type="ECO:0000256" key="1">
    <source>
        <dbReference type="SAM" id="MobiDB-lite"/>
    </source>
</evidence>
<reference evidence="3 4" key="1">
    <citation type="journal article" date="2019" name="Nat. Microbiol.">
        <title>Mediterranean grassland soil C-N compound turnover is dependent on rainfall and depth, and is mediated by genomically divergent microorganisms.</title>
        <authorList>
            <person name="Diamond S."/>
            <person name="Andeer P.F."/>
            <person name="Li Z."/>
            <person name="Crits-Christoph A."/>
            <person name="Burstein D."/>
            <person name="Anantharaman K."/>
            <person name="Lane K.R."/>
            <person name="Thomas B.C."/>
            <person name="Pan C."/>
            <person name="Northen T.R."/>
            <person name="Banfield J.F."/>
        </authorList>
    </citation>
    <scope>NUCLEOTIDE SEQUENCE [LARGE SCALE GENOMIC DNA]</scope>
    <source>
        <strain evidence="3">NP_6</strain>
    </source>
</reference>
<sequence length="145" mass="15929">MPVDTRIDQSPYQEMDSEGPMNQRVTIVPVPRIIEMYNVSERELEQIGQASTAFAMHLVFFGITFGASMAFLMSLLTAELTNRQLALVWALFVLVLATVYFGVQVYRSYHDGRKGVRAIKNESKKTQAGVSGRAAAGASQAGPGR</sequence>
<feature type="transmembrane region" description="Helical" evidence="2">
    <location>
        <begin position="58"/>
        <end position="78"/>
    </location>
</feature>
<gene>
    <name evidence="3" type="ORF">E6H03_11820</name>
</gene>
<keyword evidence="2" id="KW-0472">Membrane</keyword>
<organism evidence="3 4">
    <name type="scientific">Candidatus Segetimicrobium genomatis</name>
    <dbReference type="NCBI Taxonomy" id="2569760"/>
    <lineage>
        <taxon>Bacteria</taxon>
        <taxon>Bacillati</taxon>
        <taxon>Candidatus Sysuimicrobiota</taxon>
        <taxon>Candidatus Sysuimicrobiia</taxon>
        <taxon>Candidatus Sysuimicrobiales</taxon>
        <taxon>Candidatus Segetimicrobiaceae</taxon>
        <taxon>Candidatus Segetimicrobium</taxon>
    </lineage>
</organism>
<accession>A0A537J4W7</accession>
<dbReference type="Proteomes" id="UP000318093">
    <property type="component" value="Unassembled WGS sequence"/>
</dbReference>
<feature type="region of interest" description="Disordered" evidence="1">
    <location>
        <begin position="1"/>
        <end position="20"/>
    </location>
</feature>
<feature type="compositionally biased region" description="Low complexity" evidence="1">
    <location>
        <begin position="127"/>
        <end position="145"/>
    </location>
</feature>
<name>A0A537J4W7_9BACT</name>
<evidence type="ECO:0000256" key="2">
    <source>
        <dbReference type="SAM" id="Phobius"/>
    </source>
</evidence>
<comment type="caution">
    <text evidence="3">The sequence shown here is derived from an EMBL/GenBank/DDBJ whole genome shotgun (WGS) entry which is preliminary data.</text>
</comment>
<protein>
    <submittedName>
        <fullName evidence="3">Uncharacterized protein</fullName>
    </submittedName>
</protein>
<evidence type="ECO:0000313" key="3">
    <source>
        <dbReference type="EMBL" id="TMI78594.1"/>
    </source>
</evidence>
<keyword evidence="2" id="KW-0812">Transmembrane</keyword>
<dbReference type="EMBL" id="VBAN01000404">
    <property type="protein sequence ID" value="TMI78594.1"/>
    <property type="molecule type" value="Genomic_DNA"/>
</dbReference>